<dbReference type="EMBL" id="JAHRHJ020000003">
    <property type="protein sequence ID" value="KAH9322360.1"/>
    <property type="molecule type" value="Genomic_DNA"/>
</dbReference>
<feature type="non-terminal residue" evidence="2">
    <location>
        <position position="217"/>
    </location>
</feature>
<dbReference type="InterPro" id="IPR032710">
    <property type="entry name" value="NTF2-like_dom_sf"/>
</dbReference>
<dbReference type="InterPro" id="IPR002075">
    <property type="entry name" value="NTF2_dom"/>
</dbReference>
<evidence type="ECO:0000259" key="1">
    <source>
        <dbReference type="Pfam" id="PF02136"/>
    </source>
</evidence>
<reference evidence="2 3" key="1">
    <citation type="journal article" date="2021" name="Nat. Plants">
        <title>The Taxus genome provides insights into paclitaxel biosynthesis.</title>
        <authorList>
            <person name="Xiong X."/>
            <person name="Gou J."/>
            <person name="Liao Q."/>
            <person name="Li Y."/>
            <person name="Zhou Q."/>
            <person name="Bi G."/>
            <person name="Li C."/>
            <person name="Du R."/>
            <person name="Wang X."/>
            <person name="Sun T."/>
            <person name="Guo L."/>
            <person name="Liang H."/>
            <person name="Lu P."/>
            <person name="Wu Y."/>
            <person name="Zhang Z."/>
            <person name="Ro D.K."/>
            <person name="Shang Y."/>
            <person name="Huang S."/>
            <person name="Yan J."/>
        </authorList>
    </citation>
    <scope>NUCLEOTIDE SEQUENCE [LARGE SCALE GENOMIC DNA]</scope>
    <source>
        <strain evidence="2">Ta-2019</strain>
    </source>
</reference>
<comment type="caution">
    <text evidence="2">The sequence shown here is derived from an EMBL/GenBank/DDBJ whole genome shotgun (WGS) entry which is preliminary data.</text>
</comment>
<protein>
    <recommendedName>
        <fullName evidence="1">Nuclear transport factor 2 domain-containing protein</fullName>
    </recommendedName>
</protein>
<dbReference type="AlphaFoldDB" id="A0AA38GI68"/>
<keyword evidence="3" id="KW-1185">Reference proteome</keyword>
<evidence type="ECO:0000313" key="3">
    <source>
        <dbReference type="Proteomes" id="UP000824469"/>
    </source>
</evidence>
<evidence type="ECO:0000313" key="2">
    <source>
        <dbReference type="EMBL" id="KAH9322360.1"/>
    </source>
</evidence>
<proteinExistence type="predicted"/>
<name>A0AA38GI68_TAXCH</name>
<sequence length="217" mass="24061">MLRKPSKTIEANLPFIMAISTSASHLSASYPPPSMPLNTTTHFLATPAFARTTSSFTPCRFTLKCRATGNSGPTRGNSVVADSQIVRLLPSAAKIVREFYARINRHEVESVGDLIAENCVYEYLVFPQPFVGRKDILDFFKRFTDAVGTDLQFVIDDITSHDASAVGVTWHLEWRGKTFPFSKGCSFYRCEIVNGNRKIIYGRDSVEPAAKPGDMAL</sequence>
<dbReference type="PANTHER" id="PTHR33698">
    <property type="entry name" value="NUCLEAR TRANSPORT FACTOR 2 (NTF2)-LIKE PROTEIN"/>
    <property type="match status" value="1"/>
</dbReference>
<dbReference type="Proteomes" id="UP000824469">
    <property type="component" value="Unassembled WGS sequence"/>
</dbReference>
<dbReference type="PANTHER" id="PTHR33698:SF3">
    <property type="entry name" value="OS09G0266000 PROTEIN"/>
    <property type="match status" value="1"/>
</dbReference>
<dbReference type="SUPFAM" id="SSF54427">
    <property type="entry name" value="NTF2-like"/>
    <property type="match status" value="1"/>
</dbReference>
<accession>A0AA38GI68</accession>
<feature type="domain" description="Nuclear transport factor 2" evidence="1">
    <location>
        <begin position="92"/>
        <end position="197"/>
    </location>
</feature>
<gene>
    <name evidence="2" type="ORF">KI387_016999</name>
</gene>
<dbReference type="Pfam" id="PF02136">
    <property type="entry name" value="NTF2"/>
    <property type="match status" value="1"/>
</dbReference>
<organism evidence="2 3">
    <name type="scientific">Taxus chinensis</name>
    <name type="common">Chinese yew</name>
    <name type="synonym">Taxus wallichiana var. chinensis</name>
    <dbReference type="NCBI Taxonomy" id="29808"/>
    <lineage>
        <taxon>Eukaryota</taxon>
        <taxon>Viridiplantae</taxon>
        <taxon>Streptophyta</taxon>
        <taxon>Embryophyta</taxon>
        <taxon>Tracheophyta</taxon>
        <taxon>Spermatophyta</taxon>
        <taxon>Pinopsida</taxon>
        <taxon>Pinidae</taxon>
        <taxon>Conifers II</taxon>
        <taxon>Cupressales</taxon>
        <taxon>Taxaceae</taxon>
        <taxon>Taxus</taxon>
    </lineage>
</organism>
<dbReference type="Gene3D" id="3.10.450.50">
    <property type="match status" value="1"/>
</dbReference>